<dbReference type="GO" id="GO:0030414">
    <property type="term" value="F:peptidase inhibitor activity"/>
    <property type="evidence" value="ECO:0007669"/>
    <property type="project" value="InterPro"/>
</dbReference>
<dbReference type="SMART" id="SM00209">
    <property type="entry name" value="TSP1"/>
    <property type="match status" value="2"/>
</dbReference>
<gene>
    <name evidence="6" type="ORF">MEDL_14631</name>
</gene>
<protein>
    <submittedName>
        <fullName evidence="6">HMCN</fullName>
    </submittedName>
</protein>
<dbReference type="SUPFAM" id="SSF82895">
    <property type="entry name" value="TSP-1 type 1 repeat"/>
    <property type="match status" value="2"/>
</dbReference>
<keyword evidence="2" id="KW-0378">Hydrolase</keyword>
<evidence type="ECO:0000256" key="3">
    <source>
        <dbReference type="ARBA" id="ARBA00022825"/>
    </source>
</evidence>
<dbReference type="InterPro" id="IPR000884">
    <property type="entry name" value="TSP1_rpt"/>
</dbReference>
<dbReference type="SUPFAM" id="SSF49785">
    <property type="entry name" value="Galactose-binding domain-like"/>
    <property type="match status" value="1"/>
</dbReference>
<evidence type="ECO:0000259" key="5">
    <source>
        <dbReference type="Pfam" id="PF01483"/>
    </source>
</evidence>
<dbReference type="EMBL" id="CAJPWZ010000729">
    <property type="protein sequence ID" value="CAG2199934.1"/>
    <property type="molecule type" value="Genomic_DNA"/>
</dbReference>
<dbReference type="Gene3D" id="4.10.75.10">
    <property type="entry name" value="Elafin-like"/>
    <property type="match status" value="1"/>
</dbReference>
<dbReference type="Pfam" id="PF00090">
    <property type="entry name" value="TSP_1"/>
    <property type="match status" value="2"/>
</dbReference>
<sequence length="326" mass="36232">MFCPYERVAGIVAAKKNRRGTIGIAFGAEIADVSIASTAVFDTFDATLLKHRSDAIDVTTDIGNGETQNFNQNSAAAPMVSGAVALALSAKLNRDPTHFVVDVNGCAVDYIEHVEISLKVNHPHAGQIQWVLVSPYGTKSTILPGRGLDPTTNMDITVLTVQLWEKIRKDNGDLNQTLFNGEWSQWSQCTASCGQGTKRRHRQCSNSRYCTENTDETIACRSRQCQLENSQECPTTLESRCVEQCSNNTDCYGRKICCNNGCGHTCEWSLTDIRYWRQWSAWSHCSQTCGYESRTRTRVCSRQGRCRGDRQETQSCNLPACRSGKC</sequence>
<keyword evidence="1" id="KW-0645">Protease</keyword>
<dbReference type="Pfam" id="PF01483">
    <property type="entry name" value="P_proprotein"/>
    <property type="match status" value="1"/>
</dbReference>
<organism evidence="6 7">
    <name type="scientific">Mytilus edulis</name>
    <name type="common">Blue mussel</name>
    <dbReference type="NCBI Taxonomy" id="6550"/>
    <lineage>
        <taxon>Eukaryota</taxon>
        <taxon>Metazoa</taxon>
        <taxon>Spiralia</taxon>
        <taxon>Lophotrochozoa</taxon>
        <taxon>Mollusca</taxon>
        <taxon>Bivalvia</taxon>
        <taxon>Autobranchia</taxon>
        <taxon>Pteriomorphia</taxon>
        <taxon>Mytilida</taxon>
        <taxon>Mytiloidea</taxon>
        <taxon>Mytilidae</taxon>
        <taxon>Mytilinae</taxon>
        <taxon>Mytilus</taxon>
    </lineage>
</organism>
<dbReference type="GO" id="GO:0005802">
    <property type="term" value="C:trans-Golgi network"/>
    <property type="evidence" value="ECO:0007669"/>
    <property type="project" value="TreeGrafter"/>
</dbReference>
<dbReference type="GO" id="GO:0004252">
    <property type="term" value="F:serine-type endopeptidase activity"/>
    <property type="evidence" value="ECO:0007669"/>
    <property type="project" value="InterPro"/>
</dbReference>
<dbReference type="InterPro" id="IPR008979">
    <property type="entry name" value="Galactose-bd-like_sf"/>
</dbReference>
<evidence type="ECO:0000313" key="7">
    <source>
        <dbReference type="Proteomes" id="UP000683360"/>
    </source>
</evidence>
<proteinExistence type="predicted"/>
<dbReference type="GO" id="GO:0005576">
    <property type="term" value="C:extracellular region"/>
    <property type="evidence" value="ECO:0007669"/>
    <property type="project" value="InterPro"/>
</dbReference>
<dbReference type="GO" id="GO:0000139">
    <property type="term" value="C:Golgi membrane"/>
    <property type="evidence" value="ECO:0007669"/>
    <property type="project" value="TreeGrafter"/>
</dbReference>
<dbReference type="Proteomes" id="UP000683360">
    <property type="component" value="Unassembled WGS sequence"/>
</dbReference>
<evidence type="ECO:0000259" key="4">
    <source>
        <dbReference type="Pfam" id="PF00095"/>
    </source>
</evidence>
<accession>A0A8S3QTI6</accession>
<dbReference type="OrthoDB" id="5856017at2759"/>
<feature type="domain" description="WAP" evidence="4">
    <location>
        <begin position="231"/>
        <end position="266"/>
    </location>
</feature>
<keyword evidence="3" id="KW-0720">Serine protease</keyword>
<dbReference type="SUPFAM" id="SSF52743">
    <property type="entry name" value="Subtilisin-like"/>
    <property type="match status" value="1"/>
</dbReference>
<dbReference type="AlphaFoldDB" id="A0A8S3QTI6"/>
<name>A0A8S3QTI6_MYTED</name>
<dbReference type="GO" id="GO:0016486">
    <property type="term" value="P:peptide hormone processing"/>
    <property type="evidence" value="ECO:0007669"/>
    <property type="project" value="TreeGrafter"/>
</dbReference>
<comment type="caution">
    <text evidence="6">The sequence shown here is derived from an EMBL/GenBank/DDBJ whole genome shotgun (WGS) entry which is preliminary data.</text>
</comment>
<dbReference type="InterPro" id="IPR008197">
    <property type="entry name" value="WAP_dom"/>
</dbReference>
<dbReference type="PANTHER" id="PTHR42884">
    <property type="entry name" value="PROPROTEIN CONVERTASE SUBTILISIN/KEXIN-RELATED"/>
    <property type="match status" value="1"/>
</dbReference>
<feature type="domain" description="P/Homo B" evidence="5">
    <location>
        <begin position="111"/>
        <end position="166"/>
    </location>
</feature>
<dbReference type="InterPro" id="IPR036852">
    <property type="entry name" value="Peptidase_S8/S53_dom_sf"/>
</dbReference>
<evidence type="ECO:0000313" key="6">
    <source>
        <dbReference type="EMBL" id="CAG2199934.1"/>
    </source>
</evidence>
<keyword evidence="7" id="KW-1185">Reference proteome</keyword>
<dbReference type="InterPro" id="IPR002884">
    <property type="entry name" value="P_dom"/>
</dbReference>
<dbReference type="Gene3D" id="2.20.100.10">
    <property type="entry name" value="Thrombospondin type-1 (TSP1) repeat"/>
    <property type="match status" value="2"/>
</dbReference>
<dbReference type="PROSITE" id="PS50092">
    <property type="entry name" value="TSP1"/>
    <property type="match status" value="2"/>
</dbReference>
<dbReference type="Gene3D" id="2.60.120.260">
    <property type="entry name" value="Galactose-binding domain-like"/>
    <property type="match status" value="1"/>
</dbReference>
<dbReference type="InterPro" id="IPR036383">
    <property type="entry name" value="TSP1_rpt_sf"/>
</dbReference>
<evidence type="ECO:0000256" key="1">
    <source>
        <dbReference type="ARBA" id="ARBA00022670"/>
    </source>
</evidence>
<evidence type="ECO:0000256" key="2">
    <source>
        <dbReference type="ARBA" id="ARBA00022801"/>
    </source>
</evidence>
<reference evidence="6" key="1">
    <citation type="submission" date="2021-03" db="EMBL/GenBank/DDBJ databases">
        <authorList>
            <person name="Bekaert M."/>
        </authorList>
    </citation>
    <scope>NUCLEOTIDE SEQUENCE</scope>
</reference>
<dbReference type="Pfam" id="PF00095">
    <property type="entry name" value="WAP"/>
    <property type="match status" value="1"/>
</dbReference>
<dbReference type="PANTHER" id="PTHR42884:SF31">
    <property type="entry name" value="PROPROTEIN CONVERTASE SUBTILISIN_KEXIN TYPE 5"/>
    <property type="match status" value="1"/>
</dbReference>
<dbReference type="InterPro" id="IPR036645">
    <property type="entry name" value="Elafin-like_sf"/>
</dbReference>